<dbReference type="Pfam" id="PF08021">
    <property type="entry name" value="FAD_binding_9"/>
    <property type="match status" value="1"/>
</dbReference>
<dbReference type="InterPro" id="IPR017938">
    <property type="entry name" value="Riboflavin_synthase-like_b-brl"/>
</dbReference>
<dbReference type="GO" id="GO:0016491">
    <property type="term" value="F:oxidoreductase activity"/>
    <property type="evidence" value="ECO:0007669"/>
    <property type="project" value="InterPro"/>
</dbReference>
<sequence>MRTTTTAPAHRESAPAARTDAAPAFAILRATVTAVRKPAPDMVRLTLGGEELAWMTNGGLDQRIKLLFPRSGQDEPVLPADRGYPALRLMPEEQRPHVRTYTVRAHRPQQREFDVDVVLHGDAGPGSSFARYARPGDRLAVFVPHVDHPHPERLSGVEFRTERVVDDVVLVGDETALPAMASILDEVPADVRVRALVEVPEVVDTHYLRSGVSGEIRWLARGDRPRGEVLLREVRALDLADPYVWIAGESRTVTSVRRTLVDEFGVDRRRITFLGYWRCGATEDAARANPAIATHA</sequence>
<dbReference type="PANTHER" id="PTHR30157">
    <property type="entry name" value="FERRIC REDUCTASE, NADPH-DEPENDENT"/>
    <property type="match status" value="1"/>
</dbReference>
<dbReference type="SUPFAM" id="SSF63380">
    <property type="entry name" value="Riboflavin synthase domain-like"/>
    <property type="match status" value="1"/>
</dbReference>
<dbReference type="InterPro" id="IPR017927">
    <property type="entry name" value="FAD-bd_FR_type"/>
</dbReference>
<dbReference type="Pfam" id="PF04954">
    <property type="entry name" value="SIP"/>
    <property type="match status" value="1"/>
</dbReference>
<dbReference type="AlphaFoldDB" id="A0A5Q3Q9N6"/>
<dbReference type="Proteomes" id="UP000371041">
    <property type="component" value="Chromosome"/>
</dbReference>
<proteinExistence type="predicted"/>
<dbReference type="PANTHER" id="PTHR30157:SF0">
    <property type="entry name" value="NADPH-DEPENDENT FERRIC-CHELATE REDUCTASE"/>
    <property type="match status" value="1"/>
</dbReference>
<name>A0A5Q3Q9N6_9PSEU</name>
<protein>
    <submittedName>
        <fullName evidence="2">Siderophore-interacting protein</fullName>
    </submittedName>
</protein>
<dbReference type="CDD" id="cd06193">
    <property type="entry name" value="siderophore_interacting"/>
    <property type="match status" value="1"/>
</dbReference>
<reference evidence="3" key="1">
    <citation type="submission" date="2019-11" db="EMBL/GenBank/DDBJ databases">
        <title>The complete genome sequence of Saccharopolyspora sp. E2A.</title>
        <authorList>
            <person name="Zhang G."/>
        </authorList>
    </citation>
    <scope>NUCLEOTIDE SEQUENCE [LARGE SCALE GENOMIC DNA]</scope>
    <source>
        <strain evidence="3">E2A</strain>
    </source>
</reference>
<dbReference type="EMBL" id="CP045929">
    <property type="protein sequence ID" value="QGK70056.1"/>
    <property type="molecule type" value="Genomic_DNA"/>
</dbReference>
<organism evidence="2 3">
    <name type="scientific">Allosaccharopolyspora coralli</name>
    <dbReference type="NCBI Taxonomy" id="2665642"/>
    <lineage>
        <taxon>Bacteria</taxon>
        <taxon>Bacillati</taxon>
        <taxon>Actinomycetota</taxon>
        <taxon>Actinomycetes</taxon>
        <taxon>Pseudonocardiales</taxon>
        <taxon>Pseudonocardiaceae</taxon>
        <taxon>Allosaccharopolyspora</taxon>
    </lineage>
</organism>
<dbReference type="KEGG" id="sace:GIY23_11465"/>
<evidence type="ECO:0000313" key="2">
    <source>
        <dbReference type="EMBL" id="QGK70056.1"/>
    </source>
</evidence>
<keyword evidence="3" id="KW-1185">Reference proteome</keyword>
<dbReference type="Gene3D" id="2.40.30.10">
    <property type="entry name" value="Translation factors"/>
    <property type="match status" value="1"/>
</dbReference>
<accession>A0A5Q3Q9N6</accession>
<dbReference type="Gene3D" id="3.40.50.80">
    <property type="entry name" value="Nucleotide-binding domain of ferredoxin-NADP reductase (FNR) module"/>
    <property type="match status" value="1"/>
</dbReference>
<evidence type="ECO:0000259" key="1">
    <source>
        <dbReference type="PROSITE" id="PS51384"/>
    </source>
</evidence>
<gene>
    <name evidence="2" type="ORF">GIY23_11465</name>
</gene>
<dbReference type="InterPro" id="IPR007037">
    <property type="entry name" value="SIP_rossman_dom"/>
</dbReference>
<dbReference type="InterPro" id="IPR013113">
    <property type="entry name" value="SIP_FAD-bd"/>
</dbReference>
<evidence type="ECO:0000313" key="3">
    <source>
        <dbReference type="Proteomes" id="UP000371041"/>
    </source>
</evidence>
<dbReference type="InterPro" id="IPR039261">
    <property type="entry name" value="FNR_nucleotide-bd"/>
</dbReference>
<feature type="domain" description="FAD-binding FR-type" evidence="1">
    <location>
        <begin position="25"/>
        <end position="151"/>
    </location>
</feature>
<dbReference type="RefSeq" id="WP_154076639.1">
    <property type="nucleotide sequence ID" value="NZ_CP045929.1"/>
</dbReference>
<dbReference type="PROSITE" id="PS51384">
    <property type="entry name" value="FAD_FR"/>
    <property type="match status" value="1"/>
</dbReference>
<dbReference type="InterPro" id="IPR039374">
    <property type="entry name" value="SIP_fam"/>
</dbReference>